<dbReference type="EMBL" id="ONZP01001279">
    <property type="protein sequence ID" value="SPJ93366.1"/>
    <property type="molecule type" value="Genomic_DNA"/>
</dbReference>
<protein>
    <submittedName>
        <fullName evidence="1">Uncharacterized protein</fullName>
    </submittedName>
</protein>
<comment type="caution">
    <text evidence="1">The sequence shown here is derived from an EMBL/GenBank/DDBJ whole genome shotgun (WGS) entry which is preliminary data.</text>
</comment>
<dbReference type="AlphaFoldDB" id="A0AAE8MPI9"/>
<name>A0AAE8MPI9_9HYPO</name>
<evidence type="ECO:0000313" key="2">
    <source>
        <dbReference type="Proteomes" id="UP001187734"/>
    </source>
</evidence>
<proteinExistence type="predicted"/>
<sequence>MPLGLINIDISFNKVYYKLRDLYPKEGYPTLTLTYNTLRASSI</sequence>
<gene>
    <name evidence="1" type="ORF">FTOL_13972</name>
</gene>
<organism evidence="1 2">
    <name type="scientific">Fusarium torulosum</name>
    <dbReference type="NCBI Taxonomy" id="33205"/>
    <lineage>
        <taxon>Eukaryota</taxon>
        <taxon>Fungi</taxon>
        <taxon>Dikarya</taxon>
        <taxon>Ascomycota</taxon>
        <taxon>Pezizomycotina</taxon>
        <taxon>Sordariomycetes</taxon>
        <taxon>Hypocreomycetidae</taxon>
        <taxon>Hypocreales</taxon>
        <taxon>Nectriaceae</taxon>
        <taxon>Fusarium</taxon>
    </lineage>
</organism>
<reference evidence="1" key="1">
    <citation type="submission" date="2018-03" db="EMBL/GenBank/DDBJ databases">
        <authorList>
            <person name="Guldener U."/>
        </authorList>
    </citation>
    <scope>NUCLEOTIDE SEQUENCE</scope>
</reference>
<evidence type="ECO:0000313" key="1">
    <source>
        <dbReference type="EMBL" id="SPJ93366.1"/>
    </source>
</evidence>
<keyword evidence="2" id="KW-1185">Reference proteome</keyword>
<dbReference type="Proteomes" id="UP001187734">
    <property type="component" value="Unassembled WGS sequence"/>
</dbReference>
<accession>A0AAE8MPI9</accession>